<dbReference type="Gene3D" id="3.90.1200.10">
    <property type="match status" value="1"/>
</dbReference>
<dbReference type="PANTHER" id="PTHR36091">
    <property type="entry name" value="ALTERED INHERITANCE OF MITOCHONDRIA PROTEIN 9, MITOCHONDRIAL"/>
    <property type="match status" value="1"/>
</dbReference>
<dbReference type="GO" id="GO:0005739">
    <property type="term" value="C:mitochondrion"/>
    <property type="evidence" value="ECO:0007669"/>
    <property type="project" value="TreeGrafter"/>
</dbReference>
<gene>
    <name evidence="2" type="ORF">BU16DRAFT_548438</name>
</gene>
<evidence type="ECO:0000313" key="3">
    <source>
        <dbReference type="Proteomes" id="UP000799750"/>
    </source>
</evidence>
<keyword evidence="2" id="KW-0808">Transferase</keyword>
<dbReference type="GO" id="GO:0016301">
    <property type="term" value="F:kinase activity"/>
    <property type="evidence" value="ECO:0007669"/>
    <property type="project" value="UniProtKB-KW"/>
</dbReference>
<dbReference type="OrthoDB" id="10003767at2759"/>
<evidence type="ECO:0000259" key="1">
    <source>
        <dbReference type="Pfam" id="PF01636"/>
    </source>
</evidence>
<dbReference type="SUPFAM" id="SSF56112">
    <property type="entry name" value="Protein kinase-like (PK-like)"/>
    <property type="match status" value="1"/>
</dbReference>
<name>A0A6A6R238_9PEZI</name>
<evidence type="ECO:0000313" key="2">
    <source>
        <dbReference type="EMBL" id="KAF2498771.1"/>
    </source>
</evidence>
<dbReference type="InterPro" id="IPR002575">
    <property type="entry name" value="Aminoglycoside_PTrfase"/>
</dbReference>
<dbReference type="EMBL" id="MU004185">
    <property type="protein sequence ID" value="KAF2498771.1"/>
    <property type="molecule type" value="Genomic_DNA"/>
</dbReference>
<organism evidence="2 3">
    <name type="scientific">Lophium mytilinum</name>
    <dbReference type="NCBI Taxonomy" id="390894"/>
    <lineage>
        <taxon>Eukaryota</taxon>
        <taxon>Fungi</taxon>
        <taxon>Dikarya</taxon>
        <taxon>Ascomycota</taxon>
        <taxon>Pezizomycotina</taxon>
        <taxon>Dothideomycetes</taxon>
        <taxon>Pleosporomycetidae</taxon>
        <taxon>Mytilinidiales</taxon>
        <taxon>Mytilinidiaceae</taxon>
        <taxon>Lophium</taxon>
    </lineage>
</organism>
<proteinExistence type="predicted"/>
<accession>A0A6A6R238</accession>
<keyword evidence="3" id="KW-1185">Reference proteome</keyword>
<dbReference type="Gene3D" id="3.30.200.20">
    <property type="entry name" value="Phosphorylase Kinase, domain 1"/>
    <property type="match status" value="1"/>
</dbReference>
<dbReference type="Pfam" id="PF01636">
    <property type="entry name" value="APH"/>
    <property type="match status" value="1"/>
</dbReference>
<dbReference type="Proteomes" id="UP000799750">
    <property type="component" value="Unassembled WGS sequence"/>
</dbReference>
<reference evidence="2" key="1">
    <citation type="journal article" date="2020" name="Stud. Mycol.">
        <title>101 Dothideomycetes genomes: a test case for predicting lifestyles and emergence of pathogens.</title>
        <authorList>
            <person name="Haridas S."/>
            <person name="Albert R."/>
            <person name="Binder M."/>
            <person name="Bloem J."/>
            <person name="Labutti K."/>
            <person name="Salamov A."/>
            <person name="Andreopoulos B."/>
            <person name="Baker S."/>
            <person name="Barry K."/>
            <person name="Bills G."/>
            <person name="Bluhm B."/>
            <person name="Cannon C."/>
            <person name="Castanera R."/>
            <person name="Culley D."/>
            <person name="Daum C."/>
            <person name="Ezra D."/>
            <person name="Gonzalez J."/>
            <person name="Henrissat B."/>
            <person name="Kuo A."/>
            <person name="Liang C."/>
            <person name="Lipzen A."/>
            <person name="Lutzoni F."/>
            <person name="Magnuson J."/>
            <person name="Mondo S."/>
            <person name="Nolan M."/>
            <person name="Ohm R."/>
            <person name="Pangilinan J."/>
            <person name="Park H.-J."/>
            <person name="Ramirez L."/>
            <person name="Alfaro M."/>
            <person name="Sun H."/>
            <person name="Tritt A."/>
            <person name="Yoshinaga Y."/>
            <person name="Zwiers L.-H."/>
            <person name="Turgeon B."/>
            <person name="Goodwin S."/>
            <person name="Spatafora J."/>
            <person name="Crous P."/>
            <person name="Grigoriev I."/>
        </authorList>
    </citation>
    <scope>NUCLEOTIDE SEQUENCE</scope>
    <source>
        <strain evidence="2">CBS 269.34</strain>
    </source>
</reference>
<dbReference type="AlphaFoldDB" id="A0A6A6R238"/>
<dbReference type="InterPro" id="IPR051035">
    <property type="entry name" value="Mito_inheritance_9"/>
</dbReference>
<sequence length="541" mass="62590">MSSISVRFQITKLGDDSELFEYTSGRWIFNEQLRLAERRLVFDVKELKRVVADRVGMNVKSFCKLAEGGFNRVFEITMADNTQILARLPYPSTQPKGFAVASEVATLKLLRHYGLPVPRVLGYSTDSSNPVGSEYILMEKVPGRSLGDRWFDLTEKERLKVTMGVVEMEAKLFSIDIPAYGSIYHGYDLPPETARVSIPSLRDCDVCVGPNVEQRWWHEERSLLDIDRGPYLQPIDVLRGLALKELAWLQEYGKPRLPFERAYREELNFQKSSPVEHATNIQKYLGLVQHLVPKEKAFLRPTLRHPDLQPQNIFVSDTLDIVGVIDWQHCSVLPLFLAYGIPKYFQNHGDEQSLIFVAPKLPGNLEDMDEEDRAAEMEQYRRRHLHFFYLGFTSKYNKPHWDALQQGTGVLKRKLFSHAGNPWEGNNVFLKADFVIVQKFWKQLVEESNEADNPCPITYTNSDVEKITRIIRDWELTDTGLEYSRRRIGITVDGWTSNEEYDGAIIRAREAKQEVLDSLDDEFDKEMTARHWPLDDHDEKE</sequence>
<dbReference type="PANTHER" id="PTHR36091:SF2">
    <property type="entry name" value="AMINOGLYCOSIDE PHOSPHOTRANSFERASE DOMAIN-CONTAINING PROTEIN"/>
    <property type="match status" value="1"/>
</dbReference>
<feature type="domain" description="Aminoglycoside phosphotransferase" evidence="1">
    <location>
        <begin position="66"/>
        <end position="332"/>
    </location>
</feature>
<protein>
    <submittedName>
        <fullName evidence="2">Kinase subdomain-containing protein</fullName>
    </submittedName>
</protein>
<dbReference type="InterPro" id="IPR011009">
    <property type="entry name" value="Kinase-like_dom_sf"/>
</dbReference>
<keyword evidence="2" id="KW-0418">Kinase</keyword>